<dbReference type="InterPro" id="IPR052536">
    <property type="entry name" value="ABC-4_Integral_Memb_Prot"/>
</dbReference>
<evidence type="ECO:0000313" key="8">
    <source>
        <dbReference type="EMBL" id="KRM40838.1"/>
    </source>
</evidence>
<feature type="transmembrane region" description="Helical" evidence="6">
    <location>
        <begin position="154"/>
        <end position="178"/>
    </location>
</feature>
<keyword evidence="9" id="KW-1185">Reference proteome</keyword>
<comment type="similarity">
    <text evidence="6">Belongs to the ABC-4 integral membrane protein family.</text>
</comment>
<organism evidence="8 9">
    <name type="scientific">Lactobacillus hamsteri DSM 5661 = JCM 6256</name>
    <dbReference type="NCBI Taxonomy" id="1423754"/>
    <lineage>
        <taxon>Bacteria</taxon>
        <taxon>Bacillati</taxon>
        <taxon>Bacillota</taxon>
        <taxon>Bacilli</taxon>
        <taxon>Lactobacillales</taxon>
        <taxon>Lactobacillaceae</taxon>
        <taxon>Lactobacillus</taxon>
    </lineage>
</organism>
<gene>
    <name evidence="8" type="ORF">FC39_GL000034</name>
</gene>
<feature type="transmembrane region" description="Helical" evidence="6">
    <location>
        <begin position="111"/>
        <end position="134"/>
    </location>
</feature>
<dbReference type="Pfam" id="PF02687">
    <property type="entry name" value="FtsX"/>
    <property type="match status" value="1"/>
</dbReference>
<comment type="caution">
    <text evidence="8">The sequence shown here is derived from an EMBL/GenBank/DDBJ whole genome shotgun (WGS) entry which is preliminary data.</text>
</comment>
<feature type="transmembrane region" description="Helical" evidence="6">
    <location>
        <begin position="237"/>
        <end position="263"/>
    </location>
</feature>
<dbReference type="InterPro" id="IPR027022">
    <property type="entry name" value="ABC_permease_BceB-typ"/>
</dbReference>
<keyword evidence="5 6" id="KW-0472">Membrane</keyword>
<evidence type="ECO:0000256" key="2">
    <source>
        <dbReference type="ARBA" id="ARBA00022475"/>
    </source>
</evidence>
<protein>
    <submittedName>
        <fullName evidence="8">Peptide ABC superfamily ATP binding cassette transporter permease</fullName>
    </submittedName>
</protein>
<dbReference type="STRING" id="1423754.FC39_GL000034"/>
<name>A0A0R1YM97_9LACO</name>
<dbReference type="InterPro" id="IPR003838">
    <property type="entry name" value="ABC3_permease_C"/>
</dbReference>
<feature type="domain" description="ABC3 transporter permease C-terminal" evidence="7">
    <location>
        <begin position="68"/>
        <end position="187"/>
    </location>
</feature>
<dbReference type="GO" id="GO:0055085">
    <property type="term" value="P:transmembrane transport"/>
    <property type="evidence" value="ECO:0007669"/>
    <property type="project" value="UniProtKB-UniRule"/>
</dbReference>
<dbReference type="PIRSF" id="PIRSF018968">
    <property type="entry name" value="ABC_permease_BceB"/>
    <property type="match status" value="1"/>
</dbReference>
<evidence type="ECO:0000313" key="9">
    <source>
        <dbReference type="Proteomes" id="UP000051223"/>
    </source>
</evidence>
<evidence type="ECO:0000256" key="4">
    <source>
        <dbReference type="ARBA" id="ARBA00022989"/>
    </source>
</evidence>
<proteinExistence type="inferred from homology"/>
<evidence type="ECO:0000259" key="7">
    <source>
        <dbReference type="Pfam" id="PF02687"/>
    </source>
</evidence>
<feature type="transmembrane region" description="Helical" evidence="6">
    <location>
        <begin position="65"/>
        <end position="90"/>
    </location>
</feature>
<keyword evidence="2 6" id="KW-1003">Cell membrane</keyword>
<accession>A0A0R1YM97</accession>
<dbReference type="AlphaFoldDB" id="A0A0R1YM97"/>
<sequence>MKGGRIMLWKLSFTGLKSRFKDYAVLFSGLTLASAIFYMFMTIAINPQFLKGSLTIAFSITQFVFGFGIALLGIITLVYITYANSFLLSMRKKDYGTYMMLGARNSKIGKLIFAETIVVGLLSTLLGIGIGIGLTQVVSKMLISQLGLHINKFFGFYMPAILWTLIFFIVLFVLAAFWNRHKLVKTNVINLLHEDQKPVKVRQHKIWKFIEAILGLCLLATGYWAMSAYQTLMTNSITIGFFTIVIGSYLIFDSFFTSVINLLRKNRNFKYRKLHSFTLGQLKFRLGDYNRILSIISLLFALALGAITVGLNFNSMTDTSMEATYYDVVLYKNNAKVQKQLKKVSVRKTDSLNYKTVLVGKGKKQSHILYVTDQELNKKKLKYQHFYQKDGQQAWSTKTITAKGVKDNHSEENYQLASLTPYQNALVKVVSKKEFNKINAQINHVEFLLVNNFRSNFNNIEKLQKLAVKSMMSNVEESSQGVYVDLNNSKSGQYRLVSSVASGFEFMGFFLGLAFLAMLASTLMFKVLSGANSDKPRYNMLWKIGAQKNLLKASIRSEIGVLFALPAVLGVIDVLFGLQFFKSLLKDPYDKIWIPFTIFLVLYLIYYLVTVKLYEGIVLKNKD</sequence>
<feature type="transmembrane region" description="Helical" evidence="6">
    <location>
        <begin position="506"/>
        <end position="528"/>
    </location>
</feature>
<feature type="transmembrane region" description="Helical" evidence="6">
    <location>
        <begin position="23"/>
        <end position="45"/>
    </location>
</feature>
<dbReference type="PANTHER" id="PTHR46795">
    <property type="entry name" value="ABC TRANSPORTER PERMEASE-RELATED-RELATED"/>
    <property type="match status" value="1"/>
</dbReference>
<evidence type="ECO:0000256" key="5">
    <source>
        <dbReference type="ARBA" id="ARBA00023136"/>
    </source>
</evidence>
<keyword evidence="3 6" id="KW-0812">Transmembrane</keyword>
<evidence type="ECO:0000256" key="1">
    <source>
        <dbReference type="ARBA" id="ARBA00004651"/>
    </source>
</evidence>
<evidence type="ECO:0000256" key="6">
    <source>
        <dbReference type="PIRNR" id="PIRNR018968"/>
    </source>
</evidence>
<keyword evidence="4 6" id="KW-1133">Transmembrane helix</keyword>
<dbReference type="PANTHER" id="PTHR46795:SF3">
    <property type="entry name" value="ABC TRANSPORTER PERMEASE"/>
    <property type="match status" value="1"/>
</dbReference>
<feature type="transmembrane region" description="Helical" evidence="6">
    <location>
        <begin position="292"/>
        <end position="313"/>
    </location>
</feature>
<evidence type="ECO:0000256" key="3">
    <source>
        <dbReference type="ARBA" id="ARBA00022692"/>
    </source>
</evidence>
<dbReference type="GO" id="GO:0005886">
    <property type="term" value="C:plasma membrane"/>
    <property type="evidence" value="ECO:0007669"/>
    <property type="project" value="UniProtKB-SubCell"/>
</dbReference>
<dbReference type="PATRIC" id="fig|1423754.3.peg.34"/>
<comment type="subcellular location">
    <subcellularLocation>
        <location evidence="1 6">Cell membrane</location>
        <topology evidence="1 6">Multi-pass membrane protein</topology>
    </subcellularLocation>
</comment>
<reference evidence="8 9" key="1">
    <citation type="journal article" date="2015" name="Genome Announc.">
        <title>Expanding the biotechnology potential of lactobacilli through comparative genomics of 213 strains and associated genera.</title>
        <authorList>
            <person name="Sun Z."/>
            <person name="Harris H.M."/>
            <person name="McCann A."/>
            <person name="Guo C."/>
            <person name="Argimon S."/>
            <person name="Zhang W."/>
            <person name="Yang X."/>
            <person name="Jeffery I.B."/>
            <person name="Cooney J.C."/>
            <person name="Kagawa T.F."/>
            <person name="Liu W."/>
            <person name="Song Y."/>
            <person name="Salvetti E."/>
            <person name="Wrobel A."/>
            <person name="Rasinkangas P."/>
            <person name="Parkhill J."/>
            <person name="Rea M.C."/>
            <person name="O'Sullivan O."/>
            <person name="Ritari J."/>
            <person name="Douillard F.P."/>
            <person name="Paul Ross R."/>
            <person name="Yang R."/>
            <person name="Briner A.E."/>
            <person name="Felis G.E."/>
            <person name="de Vos W.M."/>
            <person name="Barrangou R."/>
            <person name="Klaenhammer T.R."/>
            <person name="Caufield P.W."/>
            <person name="Cui Y."/>
            <person name="Zhang H."/>
            <person name="O'Toole P.W."/>
        </authorList>
    </citation>
    <scope>NUCLEOTIDE SEQUENCE [LARGE SCALE GENOMIC DNA]</scope>
    <source>
        <strain evidence="8 9">DSM 5661</strain>
    </source>
</reference>
<dbReference type="eggNOG" id="COG0577">
    <property type="taxonomic scope" value="Bacteria"/>
</dbReference>
<feature type="transmembrane region" description="Helical" evidence="6">
    <location>
        <begin position="592"/>
        <end position="614"/>
    </location>
</feature>
<feature type="transmembrane region" description="Helical" evidence="6">
    <location>
        <begin position="559"/>
        <end position="580"/>
    </location>
</feature>
<feature type="transmembrane region" description="Helical" evidence="6">
    <location>
        <begin position="206"/>
        <end position="225"/>
    </location>
</feature>
<keyword evidence="6" id="KW-0813">Transport</keyword>
<dbReference type="EMBL" id="AZGI01000006">
    <property type="protein sequence ID" value="KRM40838.1"/>
    <property type="molecule type" value="Genomic_DNA"/>
</dbReference>
<dbReference type="Proteomes" id="UP000051223">
    <property type="component" value="Unassembled WGS sequence"/>
</dbReference>